<feature type="transmembrane region" description="Helical" evidence="2">
    <location>
        <begin position="144"/>
        <end position="166"/>
    </location>
</feature>
<gene>
    <name evidence="3" type="ORF">BDBG_16172</name>
</gene>
<feature type="region of interest" description="Disordered" evidence="1">
    <location>
        <begin position="183"/>
        <end position="203"/>
    </location>
</feature>
<feature type="transmembrane region" description="Helical" evidence="2">
    <location>
        <begin position="102"/>
        <end position="124"/>
    </location>
</feature>
<evidence type="ECO:0000256" key="1">
    <source>
        <dbReference type="SAM" id="MobiDB-lite"/>
    </source>
</evidence>
<dbReference type="GeneID" id="8507971"/>
<evidence type="ECO:0000256" key="2">
    <source>
        <dbReference type="SAM" id="Phobius"/>
    </source>
</evidence>
<keyword evidence="2" id="KW-1133">Transmembrane helix</keyword>
<dbReference type="RefSeq" id="XP_031575957.1">
    <property type="nucleotide sequence ID" value="XM_031724176.1"/>
</dbReference>
<feature type="transmembrane region" description="Helical" evidence="2">
    <location>
        <begin position="6"/>
        <end position="26"/>
    </location>
</feature>
<dbReference type="KEGG" id="bgh:BDBG_16172"/>
<evidence type="ECO:0000313" key="3">
    <source>
        <dbReference type="EMBL" id="OAT04052.1"/>
    </source>
</evidence>
<accession>A0A179UBZ1</accession>
<sequence length="455" mass="50780">MYPNILYALLSTALIVLSTVHLILLTIHRPQPHQLPEISIFVLFVCVNAVVIGIGLSGLRRGDTPAFYYSLGICTAFPLALEMIQLSKIQAGPLTNALLHQLFLGYCFLSPAAKLGLILCSVAYEASVKGTAVVVSIDYMGPVIHEVTIHAFLVIVTAGFAAGGLVHDWPFWIEQNKERYVPDKARQRRKISHEPNQVNKHHDAETNLNQTSAVPPHLSQAIDIDKESEESALYEPDATTDEPMEEIPDFNNDDLWRSVETDITCTPTSCQNAKPWARGKKIFWLEGFVVGLVAGQRSHSSQDCNEPFAAAIQRIREALDQELDKMKTKGDIDKHYWTEMIYRRFLGSYRVHHVRESVLPAAEDTGTTEAILSGISPQDRGFLLRFASRDVNNLTAVTFKDIQYLYRRGAIFLRNYGETQTSGFNAETNLNHAGFSSSLTDSKAIRNRNGETCSE</sequence>
<protein>
    <submittedName>
        <fullName evidence="3">Uncharacterized protein</fullName>
    </submittedName>
</protein>
<keyword evidence="2" id="KW-0472">Membrane</keyword>
<feature type="transmembrane region" description="Helical" evidence="2">
    <location>
        <begin position="65"/>
        <end position="81"/>
    </location>
</feature>
<proteinExistence type="predicted"/>
<organism evidence="3 4">
    <name type="scientific">Blastomyces gilchristii (strain SLH14081)</name>
    <name type="common">Blastomyces dermatitidis</name>
    <dbReference type="NCBI Taxonomy" id="559298"/>
    <lineage>
        <taxon>Eukaryota</taxon>
        <taxon>Fungi</taxon>
        <taxon>Dikarya</taxon>
        <taxon>Ascomycota</taxon>
        <taxon>Pezizomycotina</taxon>
        <taxon>Eurotiomycetes</taxon>
        <taxon>Eurotiomycetidae</taxon>
        <taxon>Onygenales</taxon>
        <taxon>Ajellomycetaceae</taxon>
        <taxon>Blastomyces</taxon>
    </lineage>
</organism>
<keyword evidence="4" id="KW-1185">Reference proteome</keyword>
<evidence type="ECO:0000313" key="4">
    <source>
        <dbReference type="Proteomes" id="UP000002038"/>
    </source>
</evidence>
<dbReference type="AlphaFoldDB" id="A0A179UBZ1"/>
<dbReference type="Proteomes" id="UP000002038">
    <property type="component" value="Unassembled WGS sequence"/>
</dbReference>
<keyword evidence="2" id="KW-0812">Transmembrane</keyword>
<reference evidence="4" key="1">
    <citation type="journal article" date="2015" name="PLoS Genet.">
        <title>The dynamic genome and transcriptome of the human fungal pathogen Blastomyces and close relative Emmonsia.</title>
        <authorList>
            <person name="Munoz J.F."/>
            <person name="Gauthier G.M."/>
            <person name="Desjardins C.A."/>
            <person name="Gallo J.E."/>
            <person name="Holder J."/>
            <person name="Sullivan T.D."/>
            <person name="Marty A.J."/>
            <person name="Carmen J.C."/>
            <person name="Chen Z."/>
            <person name="Ding L."/>
            <person name="Gujja S."/>
            <person name="Magrini V."/>
            <person name="Misas E."/>
            <person name="Mitreva M."/>
            <person name="Priest M."/>
            <person name="Saif S."/>
            <person name="Whiston E.A."/>
            <person name="Young S."/>
            <person name="Zeng Q."/>
            <person name="Goldman W.E."/>
            <person name="Mardis E.R."/>
            <person name="Taylor J.W."/>
            <person name="McEwen J.G."/>
            <person name="Clay O.K."/>
            <person name="Klein B.S."/>
            <person name="Cuomo C.A."/>
        </authorList>
    </citation>
    <scope>NUCLEOTIDE SEQUENCE [LARGE SCALE GENOMIC DNA]</scope>
    <source>
        <strain evidence="4">SLH14081</strain>
    </source>
</reference>
<dbReference type="VEuPathDB" id="FungiDB:BDBG_16172"/>
<name>A0A179UBZ1_BLAGS</name>
<feature type="transmembrane region" description="Helical" evidence="2">
    <location>
        <begin position="38"/>
        <end position="59"/>
    </location>
</feature>
<dbReference type="EMBL" id="GG657448">
    <property type="protein sequence ID" value="OAT04052.1"/>
    <property type="molecule type" value="Genomic_DNA"/>
</dbReference>
<dbReference type="OrthoDB" id="4187859at2759"/>
<dbReference type="STRING" id="559298.A0A179UBZ1"/>